<keyword evidence="1" id="KW-1133">Transmembrane helix</keyword>
<sequence>MFDVNSVFQVHRKDMKVLFDKGNHRSKVGSILAILVTTGIALSINRVMYIIIGFYPIPSSYTLSVLSNIYFGFEVKLSLIHPTLTIVLVNMENNLEQQSIINALLLPIHSVRSQNSRVSTQDQPWAPAFAIKIDKGDSVVYRNRLSPYYIKYQDINPGVQRHKTLVLESDGRA</sequence>
<gene>
    <name evidence="2" type="ORF">BDZ94DRAFT_1238635</name>
</gene>
<keyword evidence="1" id="KW-0812">Transmembrane</keyword>
<keyword evidence="3" id="KW-1185">Reference proteome</keyword>
<evidence type="ECO:0000313" key="2">
    <source>
        <dbReference type="EMBL" id="KAF9460241.1"/>
    </source>
</evidence>
<dbReference type="EMBL" id="MU150302">
    <property type="protein sequence ID" value="KAF9460241.1"/>
    <property type="molecule type" value="Genomic_DNA"/>
</dbReference>
<keyword evidence="1" id="KW-0472">Membrane</keyword>
<name>A0A9P5Y2J6_9AGAR</name>
<accession>A0A9P5Y2J6</accession>
<proteinExistence type="predicted"/>
<organism evidence="2 3">
    <name type="scientific">Collybia nuda</name>
    <dbReference type="NCBI Taxonomy" id="64659"/>
    <lineage>
        <taxon>Eukaryota</taxon>
        <taxon>Fungi</taxon>
        <taxon>Dikarya</taxon>
        <taxon>Basidiomycota</taxon>
        <taxon>Agaricomycotina</taxon>
        <taxon>Agaricomycetes</taxon>
        <taxon>Agaricomycetidae</taxon>
        <taxon>Agaricales</taxon>
        <taxon>Tricholomatineae</taxon>
        <taxon>Clitocybaceae</taxon>
        <taxon>Collybia</taxon>
    </lineage>
</organism>
<dbReference type="OrthoDB" id="2744793at2759"/>
<evidence type="ECO:0000256" key="1">
    <source>
        <dbReference type="SAM" id="Phobius"/>
    </source>
</evidence>
<comment type="caution">
    <text evidence="2">The sequence shown here is derived from an EMBL/GenBank/DDBJ whole genome shotgun (WGS) entry which is preliminary data.</text>
</comment>
<feature type="transmembrane region" description="Helical" evidence="1">
    <location>
        <begin position="31"/>
        <end position="57"/>
    </location>
</feature>
<protein>
    <submittedName>
        <fullName evidence="2">Uncharacterized protein</fullName>
    </submittedName>
</protein>
<reference evidence="2" key="1">
    <citation type="submission" date="2020-11" db="EMBL/GenBank/DDBJ databases">
        <authorList>
            <consortium name="DOE Joint Genome Institute"/>
            <person name="Ahrendt S."/>
            <person name="Riley R."/>
            <person name="Andreopoulos W."/>
            <person name="Labutti K."/>
            <person name="Pangilinan J."/>
            <person name="Ruiz-Duenas F.J."/>
            <person name="Barrasa J.M."/>
            <person name="Sanchez-Garcia M."/>
            <person name="Camarero S."/>
            <person name="Miyauchi S."/>
            <person name="Serrano A."/>
            <person name="Linde D."/>
            <person name="Babiker R."/>
            <person name="Drula E."/>
            <person name="Ayuso-Fernandez I."/>
            <person name="Pacheco R."/>
            <person name="Padilla G."/>
            <person name="Ferreira P."/>
            <person name="Barriuso J."/>
            <person name="Kellner H."/>
            <person name="Castanera R."/>
            <person name="Alfaro M."/>
            <person name="Ramirez L."/>
            <person name="Pisabarro A.G."/>
            <person name="Kuo A."/>
            <person name="Tritt A."/>
            <person name="Lipzen A."/>
            <person name="He G."/>
            <person name="Yan M."/>
            <person name="Ng V."/>
            <person name="Cullen D."/>
            <person name="Martin F."/>
            <person name="Rosso M.-N."/>
            <person name="Henrissat B."/>
            <person name="Hibbett D."/>
            <person name="Martinez A.T."/>
            <person name="Grigoriev I.V."/>
        </authorList>
    </citation>
    <scope>NUCLEOTIDE SEQUENCE</scope>
    <source>
        <strain evidence="2">CBS 247.69</strain>
    </source>
</reference>
<dbReference type="Proteomes" id="UP000807353">
    <property type="component" value="Unassembled WGS sequence"/>
</dbReference>
<dbReference type="AlphaFoldDB" id="A0A9P5Y2J6"/>
<evidence type="ECO:0000313" key="3">
    <source>
        <dbReference type="Proteomes" id="UP000807353"/>
    </source>
</evidence>